<proteinExistence type="predicted"/>
<dbReference type="Pfam" id="PF00535">
    <property type="entry name" value="Glycos_transf_2"/>
    <property type="match status" value="1"/>
</dbReference>
<feature type="domain" description="Glycosyltransferase 2-like" evidence="1">
    <location>
        <begin position="4"/>
        <end position="122"/>
    </location>
</feature>
<dbReference type="EMBL" id="FWFN01000005">
    <property type="protein sequence ID" value="SLN55155.1"/>
    <property type="molecule type" value="Genomic_DNA"/>
</dbReference>
<gene>
    <name evidence="2" type="ORF">PSM7751_02703</name>
</gene>
<protein>
    <submittedName>
        <fullName evidence="2">Glycosyl transferase family 2</fullName>
    </submittedName>
</protein>
<dbReference type="SUPFAM" id="SSF53448">
    <property type="entry name" value="Nucleotide-diphospho-sugar transferases"/>
    <property type="match status" value="1"/>
</dbReference>
<dbReference type="Proteomes" id="UP000193963">
    <property type="component" value="Unassembled WGS sequence"/>
</dbReference>
<dbReference type="AlphaFoldDB" id="A0A1X6ZLV3"/>
<evidence type="ECO:0000313" key="2">
    <source>
        <dbReference type="EMBL" id="SLN55155.1"/>
    </source>
</evidence>
<dbReference type="InterPro" id="IPR001173">
    <property type="entry name" value="Glyco_trans_2-like"/>
</dbReference>
<reference evidence="2 3" key="1">
    <citation type="submission" date="2017-03" db="EMBL/GenBank/DDBJ databases">
        <authorList>
            <person name="Afonso C.L."/>
            <person name="Miller P.J."/>
            <person name="Scott M.A."/>
            <person name="Spackman E."/>
            <person name="Goraichik I."/>
            <person name="Dimitrov K.M."/>
            <person name="Suarez D.L."/>
            <person name="Swayne D.E."/>
        </authorList>
    </citation>
    <scope>NUCLEOTIDE SEQUENCE [LARGE SCALE GENOMIC DNA]</scope>
    <source>
        <strain evidence="2 3">CECT 7751</strain>
    </source>
</reference>
<keyword evidence="3" id="KW-1185">Reference proteome</keyword>
<accession>A0A1X6ZLV3</accession>
<name>A0A1X6ZLV3_9RHOB</name>
<sequence length="306" mass="33500">MLILMGLYNGARHLEPQLTSLLASGLDAWELRVSDDGSADAGPELLARFAAQLDGSGYRIRLTEGPGRGFAANYMALLADLPEVPGYVALADQDDIWLPGRLARAREVLGRVPNSLPAFTFARRIDWQPEAGRYRTSPPLRRRPSFANALVENVAFGNTLVLNPAAARLARRAAPLAQGIYAHDWFLYQLLSGAGALCLADRAPALLYRLHGDNAIGAARGLRAWAGRKGQVLRGAYAARLQAQIDALTRCEDLLLPENRAILRTLCRVRQSGLGERLRQLRRAGLYRQDWQGNLGFWGAAILGKV</sequence>
<dbReference type="GO" id="GO:0016740">
    <property type="term" value="F:transferase activity"/>
    <property type="evidence" value="ECO:0007669"/>
    <property type="project" value="UniProtKB-KW"/>
</dbReference>
<dbReference type="OrthoDB" id="9802649at2"/>
<keyword evidence="2" id="KW-0808">Transferase</keyword>
<evidence type="ECO:0000313" key="3">
    <source>
        <dbReference type="Proteomes" id="UP000193963"/>
    </source>
</evidence>
<dbReference type="RefSeq" id="WP_159457061.1">
    <property type="nucleotide sequence ID" value="NZ_FWFN01000005.1"/>
</dbReference>
<dbReference type="InterPro" id="IPR029044">
    <property type="entry name" value="Nucleotide-diphossugar_trans"/>
</dbReference>
<organism evidence="2 3">
    <name type="scientific">Pseudooceanicola marinus</name>
    <dbReference type="NCBI Taxonomy" id="396013"/>
    <lineage>
        <taxon>Bacteria</taxon>
        <taxon>Pseudomonadati</taxon>
        <taxon>Pseudomonadota</taxon>
        <taxon>Alphaproteobacteria</taxon>
        <taxon>Rhodobacterales</taxon>
        <taxon>Paracoccaceae</taxon>
        <taxon>Pseudooceanicola</taxon>
    </lineage>
</organism>
<dbReference type="Gene3D" id="3.90.550.10">
    <property type="entry name" value="Spore Coat Polysaccharide Biosynthesis Protein SpsA, Chain A"/>
    <property type="match status" value="1"/>
</dbReference>
<evidence type="ECO:0000259" key="1">
    <source>
        <dbReference type="Pfam" id="PF00535"/>
    </source>
</evidence>